<feature type="compositionally biased region" description="Low complexity" evidence="2">
    <location>
        <begin position="1694"/>
        <end position="1706"/>
    </location>
</feature>
<evidence type="ECO:0000313" key="4">
    <source>
        <dbReference type="Proteomes" id="UP001430356"/>
    </source>
</evidence>
<keyword evidence="4" id="KW-1185">Reference proteome</keyword>
<feature type="region of interest" description="Disordered" evidence="2">
    <location>
        <begin position="1"/>
        <end position="109"/>
    </location>
</feature>
<feature type="compositionally biased region" description="Pro residues" evidence="2">
    <location>
        <begin position="288"/>
        <end position="299"/>
    </location>
</feature>
<feature type="region of interest" description="Disordered" evidence="2">
    <location>
        <begin position="360"/>
        <end position="442"/>
    </location>
</feature>
<dbReference type="Proteomes" id="UP001430356">
    <property type="component" value="Unassembled WGS sequence"/>
</dbReference>
<dbReference type="PANTHER" id="PTHR13037">
    <property type="entry name" value="FORMIN"/>
    <property type="match status" value="1"/>
</dbReference>
<proteinExistence type="predicted"/>
<feature type="compositionally biased region" description="Low complexity" evidence="2">
    <location>
        <begin position="1053"/>
        <end position="1068"/>
    </location>
</feature>
<feature type="region of interest" description="Disordered" evidence="2">
    <location>
        <begin position="691"/>
        <end position="745"/>
    </location>
</feature>
<evidence type="ECO:0000256" key="1">
    <source>
        <dbReference type="ARBA" id="ARBA00022581"/>
    </source>
</evidence>
<feature type="compositionally biased region" description="Acidic residues" evidence="2">
    <location>
        <begin position="161"/>
        <end position="182"/>
    </location>
</feature>
<feature type="compositionally biased region" description="Low complexity" evidence="2">
    <location>
        <begin position="1432"/>
        <end position="1441"/>
    </location>
</feature>
<comment type="caution">
    <text evidence="3">The sequence shown here is derived from an EMBL/GenBank/DDBJ whole genome shotgun (WGS) entry which is preliminary data.</text>
</comment>
<feature type="region of interest" description="Disordered" evidence="2">
    <location>
        <begin position="654"/>
        <end position="674"/>
    </location>
</feature>
<evidence type="ECO:0008006" key="5">
    <source>
        <dbReference type="Google" id="ProtNLM"/>
    </source>
</evidence>
<feature type="compositionally biased region" description="Low complexity" evidence="2">
    <location>
        <begin position="198"/>
        <end position="215"/>
    </location>
</feature>
<feature type="region of interest" description="Disordered" evidence="2">
    <location>
        <begin position="1231"/>
        <end position="1287"/>
    </location>
</feature>
<organism evidence="3 4">
    <name type="scientific">Novymonas esmeraldas</name>
    <dbReference type="NCBI Taxonomy" id="1808958"/>
    <lineage>
        <taxon>Eukaryota</taxon>
        <taxon>Discoba</taxon>
        <taxon>Euglenozoa</taxon>
        <taxon>Kinetoplastea</taxon>
        <taxon>Metakinetoplastina</taxon>
        <taxon>Trypanosomatida</taxon>
        <taxon>Trypanosomatidae</taxon>
        <taxon>Novymonas</taxon>
    </lineage>
</organism>
<reference evidence="3 4" key="1">
    <citation type="journal article" date="2021" name="MBio">
        <title>A New Model Trypanosomatid, Novymonas esmeraldas: Genomic Perception of Its 'Candidatus Pandoraea novymonadis' Endosymbiont.</title>
        <authorList>
            <person name="Zakharova A."/>
            <person name="Saura A."/>
            <person name="Butenko A."/>
            <person name="Podesvova L."/>
            <person name="Warmusova S."/>
            <person name="Kostygov A.Y."/>
            <person name="Nenarokova A."/>
            <person name="Lukes J."/>
            <person name="Opperdoes F.R."/>
            <person name="Yurchenko V."/>
        </authorList>
    </citation>
    <scope>NUCLEOTIDE SEQUENCE [LARGE SCALE GENOMIC DNA]</scope>
    <source>
        <strain evidence="3 4">E262AT.01</strain>
    </source>
</reference>
<feature type="region of interest" description="Disordered" evidence="2">
    <location>
        <begin position="124"/>
        <end position="300"/>
    </location>
</feature>
<protein>
    <recommendedName>
        <fullName evidence="5">BRCT domain-containing protein</fullName>
    </recommendedName>
</protein>
<gene>
    <name evidence="3" type="ORF">NESM_000339300</name>
</gene>
<feature type="region of interest" description="Disordered" evidence="2">
    <location>
        <begin position="941"/>
        <end position="972"/>
    </location>
</feature>
<feature type="compositionally biased region" description="Low complexity" evidence="2">
    <location>
        <begin position="1245"/>
        <end position="1268"/>
    </location>
</feature>
<name>A0AAW0EJC8_9TRYP</name>
<evidence type="ECO:0000256" key="2">
    <source>
        <dbReference type="SAM" id="MobiDB-lite"/>
    </source>
</evidence>
<feature type="region of interest" description="Disordered" evidence="2">
    <location>
        <begin position="1650"/>
        <end position="1784"/>
    </location>
</feature>
<keyword evidence="1" id="KW-0945">Host-virus interaction</keyword>
<feature type="compositionally biased region" description="Pro residues" evidence="2">
    <location>
        <begin position="1360"/>
        <end position="1374"/>
    </location>
</feature>
<feature type="compositionally biased region" description="Polar residues" evidence="2">
    <location>
        <begin position="1377"/>
        <end position="1390"/>
    </location>
</feature>
<dbReference type="CDD" id="cd04508">
    <property type="entry name" value="Tudor_SF"/>
    <property type="match status" value="1"/>
</dbReference>
<feature type="region of interest" description="Disordered" evidence="2">
    <location>
        <begin position="1354"/>
        <end position="1391"/>
    </location>
</feature>
<feature type="region of interest" description="Disordered" evidence="2">
    <location>
        <begin position="819"/>
        <end position="846"/>
    </location>
</feature>
<feature type="region of interest" description="Disordered" evidence="2">
    <location>
        <begin position="1418"/>
        <end position="1441"/>
    </location>
</feature>
<dbReference type="PANTHER" id="PTHR13037:SF24">
    <property type="entry name" value="POLYCOMB PROTEIN PCL-RELATED"/>
    <property type="match status" value="1"/>
</dbReference>
<evidence type="ECO:0000313" key="3">
    <source>
        <dbReference type="EMBL" id="KAK7194245.1"/>
    </source>
</evidence>
<feature type="compositionally biased region" description="Basic and acidic residues" evidence="2">
    <location>
        <begin position="712"/>
        <end position="727"/>
    </location>
</feature>
<feature type="region of interest" description="Disordered" evidence="2">
    <location>
        <begin position="1053"/>
        <end position="1074"/>
    </location>
</feature>
<feature type="compositionally biased region" description="Low complexity" evidence="2">
    <location>
        <begin position="90"/>
        <end position="99"/>
    </location>
</feature>
<feature type="compositionally biased region" description="Low complexity" evidence="2">
    <location>
        <begin position="24"/>
        <end position="36"/>
    </location>
</feature>
<dbReference type="EMBL" id="JAECZO010000033">
    <property type="protein sequence ID" value="KAK7194245.1"/>
    <property type="molecule type" value="Genomic_DNA"/>
</dbReference>
<sequence length="1784" mass="181892">MPPKRGRATASGRGDETQRLSGDAAPTLASTTAAAARRPHHLISRLHPPWGGGGSGPAGAVLRTSGITPNTTSSAGVTGGAPSSTVPGRAGAAAPASDAVHGRHSRGGASLATRVAGGCARSGLIGSTAAARRRGAQRSSATVTRKRQRSTSTAPATSSDAPEELADDPGDDSGVEAVDSDGDAAPHGRGMSPCVTQLSSSSSSSSSSVSLSPSPMVAERRLLEGHGAGRRTATLRAGPTVDEAPASMRADLAHHSPSRVTRASSVRGAAAAATATPGATASETGTPHRPPPAPPPPMPSCIAVCTADSKVLFAEEEEEEAEEGPGRRVWLTSGRVGSMHDPRPCATAAEETHVLGGELSDTASVTPARPPAPSRVAASGDGAASPSRRALPDGAGDEEELLGEPLEADGGRRATPTSRPADDDAGVHGGGGGGTAALVGDSPDAAGASATFLETLPVQDLSLLTDERCGGAASAALGDSLGHTPLLLSASTGQHTPLAAVAKAAAAAVAATRERRDTTGASAAQELVLGDGLVSPPVRRITATPQHAGAGGGDDDGAEAKDDAIAPASDASVVAPRTPRGCGVALDMVGSSPSSTTTISATPWLTRAVVAAEHPTPASPSLPASSLPSTVDDGLWKAGARSTGSEEIVDADAVTPRRESGHRACSPDNGDAGAPVLAASAAATQQETVPIDPFLSTPPQYRRQWSAADGDAVARDDNDHDDGDVRGRCRPAAASPTTTSPPQPLTCHRDADAEANAGAAAARGDVPPPVRFGVGMRVEARWGRQWYPAVVKAPPHNNYVQIEWEEDGSLLHVRLREVRLRPPHSRPGATDGSDRGQSTPPPSGRCGVLTATQLVALMEEEDAEDSRHTLEPSCLPTPTAHRTPPPPAQAATLPVRARDTGCRKGTHAMEAELVDAEVTAHGGGECATRSRGASGPVVVATAAPSERRGGRASSAGTATSRRPSRSPASAAVSRVSARADEVHPASLILFLAPTARRELLCEEGTSVATASSRVPANPVAELHRILHFLATAGATVVESVAQADIAAAQIGDMVQTSSPAPPTSSTAEEPQRRRRCCSPAMHTATEAQDRRVRTVGRTSLPRRSAASDVTPAVGTTQPTHMIFLVSSASALATEGPPEVSLAHALGVSAIRASWLWSINPGAAARVPLPTAADEVGLSVCPDAAACPPGPLRWTPFAAAARWLSGVDIAFVARDDKMETWLNASGATVRAELPPARSPSLHTARRSASQDTSATAASTSAGRARASESPPRPPAAKQRRTESTPDLVHVPESAAALVELDRLGGVPVVDVQWLMNGIERHYRSASDPGQPTEPVSLPPSLAEVWPALSRAARGAAAVGERPPPPPAAAPLPPARVPTSPTAARAETTSGRSLAVVAGHTPDSAAAPRDTDTNRVAVRQAVSSPSADAEDSAEAPLLTAPPLADRAVHRADVVNTTLDGNREEEEVEAMASEVGATEAAPHIAGSPLNDEEEEDAARRARQEMHAADDATACAAHPAIGVGEDFYFSLSAPPLPAPRPPSGQRGAAVLTTSPPAVPTSTIALGRVVGLHEDAGAPLSCWCRVTLQLYEPKYISMHVEPRTGEVVHQTTVYLAQRWVTVPGSALLYNTPVYVITAAVRQHVYLLEEEGNEATDVVGGGGGDGDAPCWSPRTPPRDGVDTPHATAPLRGRTPLAAGTPPAVSTPSMPTSPTAPLPTDAPQPGGGRRGTVSASPMRRSTGATHDCGGDDDYRTGGEVGGAPPHRAWDLGAALTPPILPRPDSLPTSHT</sequence>
<feature type="compositionally biased region" description="Low complexity" evidence="2">
    <location>
        <begin position="259"/>
        <end position="287"/>
    </location>
</feature>
<feature type="region of interest" description="Disordered" evidence="2">
    <location>
        <begin position="315"/>
        <end position="344"/>
    </location>
</feature>
<feature type="compositionally biased region" description="Low complexity" evidence="2">
    <location>
        <begin position="951"/>
        <end position="972"/>
    </location>
</feature>
<feature type="compositionally biased region" description="Polar residues" evidence="2">
    <location>
        <begin position="65"/>
        <end position="86"/>
    </location>
</feature>
<accession>A0AAW0EJC8</accession>
<feature type="compositionally biased region" description="Low complexity" evidence="2">
    <location>
        <begin position="150"/>
        <end position="160"/>
    </location>
</feature>